<feature type="compositionally biased region" description="Pro residues" evidence="1">
    <location>
        <begin position="532"/>
        <end position="545"/>
    </location>
</feature>
<feature type="compositionally biased region" description="Basic residues" evidence="1">
    <location>
        <begin position="387"/>
        <end position="399"/>
    </location>
</feature>
<feature type="region of interest" description="Disordered" evidence="1">
    <location>
        <begin position="526"/>
        <end position="546"/>
    </location>
</feature>
<gene>
    <name evidence="3" type="ORF">FSARC_11833</name>
</gene>
<sequence length="740" mass="83595">MDFGLSFGAVGDFISIALLIKDVVAALDDCRGSAKEYRDLVQGLDTLRHRLEVVQQTYQDPQLTHSLDDLCKIALGIVGQIRGSLEGFLDQIRKYEPTLGANVSGRGNKLKGLGRKIQWKFNEKEVDKFRAEVVGCTMSLKVLLDVTTMLGLDIKRSTSQIMSMMITIAGDLTSIRAIVMRLDRGPSDEHFMLEDITGRVVPIHLKTITSWEVFDFILNERFKGKKGARRIQRKLYSLHESNTHREVDSSTAWESAFLPYQRVNMSLMCREAATKITGAKTTSTCPFCRTPSHGETGVEVEWQVSPFSFLFRELTNQCDSQKCKRFFTRVVEVDNDEPLQYTPSFIHRESAIRFGESSFSMNLKRPRGYDDDDIKDSGTCDNSPQPKRPKVQRRPKRKRQSPESDSDSDDRDVQGLVRVHVVSKKQRTMKPQGPFQASQTESFYQLAQKVLAKSPPGVIREILSPMPSQLNFKVDANLFKEDLAHDYHVSPSRPSRPSWSSQSSQSSQQSLPRSYQNLAEENFLSSYSLSPSQPPPRSSIVPPPLSKRVRATEVAKPTAVEKAKLARTYQIPAEYSLERWDLNEKPILLLSSAFDAYSLGKWLYDCSVRFYGAATVTSDKADELGLLLVQLYDKAGLAEKAVGITHHGNRDRVKFAEAGEHLIGRLKELLGACEKSVLDVAKVMGSDHDEKAGIEMIKMLFNVDQQLTKTEDFMRDVRLYSSRFDDKADKFLRDPAKGYR</sequence>
<protein>
    <recommendedName>
        <fullName evidence="2">Ubiquitin-like domain-containing protein</fullName>
    </recommendedName>
</protein>
<evidence type="ECO:0000259" key="2">
    <source>
        <dbReference type="Pfam" id="PF22893"/>
    </source>
</evidence>
<dbReference type="Pfam" id="PF22893">
    <property type="entry name" value="ULD_2"/>
    <property type="match status" value="1"/>
</dbReference>
<proteinExistence type="predicted"/>
<organism evidence="3 4">
    <name type="scientific">Fusarium sarcochroum</name>
    <dbReference type="NCBI Taxonomy" id="1208366"/>
    <lineage>
        <taxon>Eukaryota</taxon>
        <taxon>Fungi</taxon>
        <taxon>Dikarya</taxon>
        <taxon>Ascomycota</taxon>
        <taxon>Pezizomycotina</taxon>
        <taxon>Sordariomycetes</taxon>
        <taxon>Hypocreomycetidae</taxon>
        <taxon>Hypocreales</taxon>
        <taxon>Nectriaceae</taxon>
        <taxon>Fusarium</taxon>
        <taxon>Fusarium lateritium species complex</taxon>
    </lineage>
</organism>
<accession>A0A8H4TCS6</accession>
<feature type="domain" description="Ubiquitin-like" evidence="2">
    <location>
        <begin position="189"/>
        <end position="269"/>
    </location>
</feature>
<feature type="compositionally biased region" description="Low complexity" evidence="1">
    <location>
        <begin position="490"/>
        <end position="512"/>
    </location>
</feature>
<dbReference type="AlphaFoldDB" id="A0A8H4TCS6"/>
<dbReference type="PANTHER" id="PTHR38886">
    <property type="entry name" value="SESA DOMAIN-CONTAINING PROTEIN"/>
    <property type="match status" value="1"/>
</dbReference>
<dbReference type="Proteomes" id="UP000622797">
    <property type="component" value="Unassembled WGS sequence"/>
</dbReference>
<dbReference type="OrthoDB" id="3045089at2759"/>
<evidence type="ECO:0000313" key="3">
    <source>
        <dbReference type="EMBL" id="KAF4955466.1"/>
    </source>
</evidence>
<reference evidence="3" key="2">
    <citation type="submission" date="2020-05" db="EMBL/GenBank/DDBJ databases">
        <authorList>
            <person name="Kim H.-S."/>
            <person name="Proctor R.H."/>
            <person name="Brown D.W."/>
        </authorList>
    </citation>
    <scope>NUCLEOTIDE SEQUENCE</scope>
    <source>
        <strain evidence="3">NRRL 20472</strain>
    </source>
</reference>
<dbReference type="InterPro" id="IPR054464">
    <property type="entry name" value="ULD_fung"/>
</dbReference>
<reference evidence="3" key="1">
    <citation type="journal article" date="2020" name="BMC Genomics">
        <title>Correction to: Identification and distribution of gene clusters required for synthesis of sphingolipid metabolism inhibitors in diverse species of the filamentous fungus Fusarium.</title>
        <authorList>
            <person name="Kim H.S."/>
            <person name="Lohmar J.M."/>
            <person name="Busman M."/>
            <person name="Brown D.W."/>
            <person name="Naumann T.A."/>
            <person name="Divon H.H."/>
            <person name="Lysoe E."/>
            <person name="Uhlig S."/>
            <person name="Proctor R.H."/>
        </authorList>
    </citation>
    <scope>NUCLEOTIDE SEQUENCE</scope>
    <source>
        <strain evidence="3">NRRL 20472</strain>
    </source>
</reference>
<dbReference type="EMBL" id="JABEXW010000778">
    <property type="protein sequence ID" value="KAF4955466.1"/>
    <property type="molecule type" value="Genomic_DNA"/>
</dbReference>
<feature type="region of interest" description="Disordered" evidence="1">
    <location>
        <begin position="362"/>
        <end position="416"/>
    </location>
</feature>
<evidence type="ECO:0000313" key="4">
    <source>
        <dbReference type="Proteomes" id="UP000622797"/>
    </source>
</evidence>
<feature type="region of interest" description="Disordered" evidence="1">
    <location>
        <begin position="487"/>
        <end position="512"/>
    </location>
</feature>
<comment type="caution">
    <text evidence="3">The sequence shown here is derived from an EMBL/GenBank/DDBJ whole genome shotgun (WGS) entry which is preliminary data.</text>
</comment>
<evidence type="ECO:0000256" key="1">
    <source>
        <dbReference type="SAM" id="MobiDB-lite"/>
    </source>
</evidence>
<name>A0A8H4TCS6_9HYPO</name>
<keyword evidence="4" id="KW-1185">Reference proteome</keyword>
<dbReference type="PANTHER" id="PTHR38886:SF1">
    <property type="entry name" value="NACHT-NTPASE AND P-LOOP NTPASES N-TERMINAL DOMAIN-CONTAINING PROTEIN"/>
    <property type="match status" value="1"/>
</dbReference>